<comment type="caution">
    <text evidence="2">The sequence shown here is derived from an EMBL/GenBank/DDBJ whole genome shotgun (WGS) entry which is preliminary data.</text>
</comment>
<evidence type="ECO:0000313" key="2">
    <source>
        <dbReference type="EMBL" id="PVY95761.1"/>
    </source>
</evidence>
<feature type="transmembrane region" description="Helical" evidence="1">
    <location>
        <begin position="103"/>
        <end position="123"/>
    </location>
</feature>
<dbReference type="InterPro" id="IPR024529">
    <property type="entry name" value="ECF_trnsprt_substrate-spec"/>
</dbReference>
<keyword evidence="1" id="KW-0812">Transmembrane</keyword>
<keyword evidence="1" id="KW-0472">Membrane</keyword>
<reference evidence="2 3" key="1">
    <citation type="submission" date="2018-04" db="EMBL/GenBank/DDBJ databases">
        <title>Genomic Encyclopedia of Type Strains, Phase IV (KMG-IV): sequencing the most valuable type-strain genomes for metagenomic binning, comparative biology and taxonomic classification.</title>
        <authorList>
            <person name="Goeker M."/>
        </authorList>
    </citation>
    <scope>NUCLEOTIDE SEQUENCE [LARGE SCALE GENOMIC DNA]</scope>
    <source>
        <strain evidence="2 3">DSM 20705</strain>
    </source>
</reference>
<dbReference type="Pfam" id="PF12822">
    <property type="entry name" value="ECF_trnsprt"/>
    <property type="match status" value="1"/>
</dbReference>
<proteinExistence type="predicted"/>
<gene>
    <name evidence="2" type="ORF">C7381_101290</name>
</gene>
<feature type="transmembrane region" description="Helical" evidence="1">
    <location>
        <begin position="43"/>
        <end position="69"/>
    </location>
</feature>
<feature type="transmembrane region" description="Helical" evidence="1">
    <location>
        <begin position="12"/>
        <end position="31"/>
    </location>
</feature>
<protein>
    <submittedName>
        <fullName evidence="2">Uncharacterized protein DUF3816</fullName>
    </submittedName>
</protein>
<evidence type="ECO:0000313" key="3">
    <source>
        <dbReference type="Proteomes" id="UP000245793"/>
    </source>
</evidence>
<name>A0A2U1E749_9FIRM</name>
<dbReference type="EMBL" id="QEKV01000001">
    <property type="protein sequence ID" value="PVY95761.1"/>
    <property type="molecule type" value="Genomic_DNA"/>
</dbReference>
<feature type="transmembrane region" description="Helical" evidence="1">
    <location>
        <begin position="143"/>
        <end position="169"/>
    </location>
</feature>
<organism evidence="2 3">
    <name type="scientific">Ezakiella coagulans</name>
    <dbReference type="NCBI Taxonomy" id="46507"/>
    <lineage>
        <taxon>Bacteria</taxon>
        <taxon>Bacillati</taxon>
        <taxon>Bacillota</taxon>
        <taxon>Tissierellia</taxon>
        <taxon>Ezakiella</taxon>
    </lineage>
</organism>
<dbReference type="Gene3D" id="1.10.1760.20">
    <property type="match status" value="1"/>
</dbReference>
<accession>A0A2U1E749</accession>
<sequence length="177" mass="19197">MKQKITTRQMVLTAVFIAMGVIIPWAFHSVPNAWTFLPMHLPALVAGLLLGPVSGLLTGAFSVVLSGLITGMPPVAKWLVMVPELASYGLFAGLFQRLFKKDYVGTIISLVLAMLAGRVVYALMKFIEVQVVAGVKPFTFQAFIAGAFVMVIAGIIMLVVVVPPIVLMLRKLLENNR</sequence>
<keyword evidence="1" id="KW-1133">Transmembrane helix</keyword>
<dbReference type="RefSeq" id="WP_034546405.1">
    <property type="nucleotide sequence ID" value="NZ_CAUPJO010000001.1"/>
</dbReference>
<dbReference type="GO" id="GO:0022857">
    <property type="term" value="F:transmembrane transporter activity"/>
    <property type="evidence" value="ECO:0007669"/>
    <property type="project" value="InterPro"/>
</dbReference>
<dbReference type="Proteomes" id="UP000245793">
    <property type="component" value="Unassembled WGS sequence"/>
</dbReference>
<dbReference type="AlphaFoldDB" id="A0A2U1E749"/>
<keyword evidence="3" id="KW-1185">Reference proteome</keyword>
<evidence type="ECO:0000256" key="1">
    <source>
        <dbReference type="SAM" id="Phobius"/>
    </source>
</evidence>